<keyword evidence="14" id="KW-0413">Isomerase</keyword>
<comment type="similarity">
    <text evidence="4">In the N-terminal section; belongs to the NnrE/AIBP family.</text>
</comment>
<sequence length="513" mass="54610">MLNVVTAKQMRAIDRWAIDEMGIPGIVLMENAGTTIVKRLAEIIPDLSSKKIIIFCGKGNNGGDGFVMARHLAKLGANVTILLAGLITELKGDAKTNALSAKNLGIPIQELNTKNINKFDHKLSHSDIIVDALFGTGLSKPAACFMETVINKINQHEKFTVSIDINSGIDADSGMLIGPHVFSDLTFALASMKKSHLLHPAASVMKKVELLDIGIPNYIEQNIQVHLLEEKDIKSIFQSRRQDTHKGNFGHVLVLAGSTGKAGAAGLTALGALRAGCGLCTLALPETCQKAFELHPMEVMTVPLPETQSGTLSIKAKEPILRLLEGKSVVAMGPGLTTEPETVKLIGEILPFIKCPLILDADAINALEKHVDWLDDLKSVVLTPHPKEMSRLTGLSTQEIQKNRISAAIEFAQKKSIILLLKGAPSLIATPDGNVYINPTGNPGMATGGSGDVLTGIIAGLAAQNISPKNASIAGAYIHGYSGDIFSEVETQTSLIAGDLLRNLPNALKQVLP</sequence>
<feature type="domain" description="YjeF C-terminal" evidence="21">
    <location>
        <begin position="229"/>
        <end position="511"/>
    </location>
</feature>
<evidence type="ECO:0000256" key="15">
    <source>
        <dbReference type="ARBA" id="ARBA00023239"/>
    </source>
</evidence>
<evidence type="ECO:0000256" key="14">
    <source>
        <dbReference type="ARBA" id="ARBA00023235"/>
    </source>
</evidence>
<evidence type="ECO:0000259" key="21">
    <source>
        <dbReference type="PROSITE" id="PS51383"/>
    </source>
</evidence>
<dbReference type="PROSITE" id="PS51385">
    <property type="entry name" value="YJEF_N"/>
    <property type="match status" value="1"/>
</dbReference>
<evidence type="ECO:0000313" key="23">
    <source>
        <dbReference type="EMBL" id="SUZ90309.1"/>
    </source>
</evidence>
<dbReference type="SUPFAM" id="SSF64153">
    <property type="entry name" value="YjeF N-terminal domain-like"/>
    <property type="match status" value="1"/>
</dbReference>
<dbReference type="HAMAP" id="MF_01966">
    <property type="entry name" value="NADHX_epimerase"/>
    <property type="match status" value="1"/>
</dbReference>
<evidence type="ECO:0000256" key="3">
    <source>
        <dbReference type="ARBA" id="ARBA00001958"/>
    </source>
</evidence>
<evidence type="ECO:0000256" key="2">
    <source>
        <dbReference type="ARBA" id="ARBA00000909"/>
    </source>
</evidence>
<evidence type="ECO:0000256" key="17">
    <source>
        <dbReference type="ARBA" id="ARBA00025153"/>
    </source>
</evidence>
<evidence type="ECO:0000256" key="11">
    <source>
        <dbReference type="ARBA" id="ARBA00022857"/>
    </source>
</evidence>
<protein>
    <recommendedName>
        <fullName evidence="18">Nicotinamide nucleotide repair protein</fullName>
        <ecNumber evidence="7">4.2.1.136</ecNumber>
        <ecNumber evidence="6">5.1.99.6</ecNumber>
    </recommendedName>
</protein>
<comment type="catalytic activity">
    <reaction evidence="20">
        <text>(6S)-NADPHX + ADP = AMP + phosphate + NADPH + H(+)</text>
        <dbReference type="Rhea" id="RHEA:32235"/>
        <dbReference type="ChEBI" id="CHEBI:15378"/>
        <dbReference type="ChEBI" id="CHEBI:43474"/>
        <dbReference type="ChEBI" id="CHEBI:57783"/>
        <dbReference type="ChEBI" id="CHEBI:64076"/>
        <dbReference type="ChEBI" id="CHEBI:456215"/>
        <dbReference type="ChEBI" id="CHEBI:456216"/>
        <dbReference type="EC" id="4.2.1.136"/>
    </reaction>
</comment>
<dbReference type="InterPro" id="IPR036652">
    <property type="entry name" value="YjeF_N_dom_sf"/>
</dbReference>
<evidence type="ECO:0000256" key="10">
    <source>
        <dbReference type="ARBA" id="ARBA00022840"/>
    </source>
</evidence>
<keyword evidence="15" id="KW-0456">Lyase</keyword>
<dbReference type="GO" id="GO:0005524">
    <property type="term" value="F:ATP binding"/>
    <property type="evidence" value="ECO:0007669"/>
    <property type="project" value="UniProtKB-KW"/>
</dbReference>
<dbReference type="SUPFAM" id="SSF53613">
    <property type="entry name" value="Ribokinase-like"/>
    <property type="match status" value="1"/>
</dbReference>
<gene>
    <name evidence="23" type="ORF">METZ01_LOCUS43163</name>
</gene>
<keyword evidence="13" id="KW-0520">NAD</keyword>
<evidence type="ECO:0000256" key="19">
    <source>
        <dbReference type="ARBA" id="ARBA00048238"/>
    </source>
</evidence>
<dbReference type="PROSITE" id="PS51383">
    <property type="entry name" value="YJEF_C_3"/>
    <property type="match status" value="1"/>
</dbReference>
<comment type="similarity">
    <text evidence="5">In the C-terminal section; belongs to the NnrD/CARKD family.</text>
</comment>
<keyword evidence="8" id="KW-0479">Metal-binding</keyword>
<evidence type="ECO:0000256" key="16">
    <source>
        <dbReference type="ARBA" id="ARBA00023268"/>
    </source>
</evidence>
<dbReference type="EMBL" id="UINC01001883">
    <property type="protein sequence ID" value="SUZ90309.1"/>
    <property type="molecule type" value="Genomic_DNA"/>
</dbReference>
<evidence type="ECO:0000256" key="4">
    <source>
        <dbReference type="ARBA" id="ARBA00006001"/>
    </source>
</evidence>
<dbReference type="CDD" id="cd01171">
    <property type="entry name" value="YXKO-related"/>
    <property type="match status" value="1"/>
</dbReference>
<dbReference type="InterPro" id="IPR030677">
    <property type="entry name" value="Nnr"/>
</dbReference>
<dbReference type="PANTHER" id="PTHR12592">
    <property type="entry name" value="ATP-DEPENDENT (S)-NAD(P)H-HYDRATE DEHYDRATASE FAMILY MEMBER"/>
    <property type="match status" value="1"/>
</dbReference>
<name>A0A381RHD3_9ZZZZ</name>
<keyword evidence="10" id="KW-0067">ATP-binding</keyword>
<evidence type="ECO:0000256" key="7">
    <source>
        <dbReference type="ARBA" id="ARBA00013129"/>
    </source>
</evidence>
<dbReference type="GO" id="GO:0052855">
    <property type="term" value="F:ADP-dependent NAD(P)H-hydrate dehydratase activity"/>
    <property type="evidence" value="ECO:0007669"/>
    <property type="project" value="UniProtKB-EC"/>
</dbReference>
<dbReference type="PANTHER" id="PTHR12592:SF0">
    <property type="entry name" value="ATP-DEPENDENT (S)-NAD(P)H-HYDRATE DEHYDRATASE"/>
    <property type="match status" value="1"/>
</dbReference>
<dbReference type="PIRSF" id="PIRSF017184">
    <property type="entry name" value="Nnr"/>
    <property type="match status" value="1"/>
</dbReference>
<evidence type="ECO:0000256" key="8">
    <source>
        <dbReference type="ARBA" id="ARBA00022723"/>
    </source>
</evidence>
<dbReference type="NCBIfam" id="TIGR00197">
    <property type="entry name" value="yjeF_nterm"/>
    <property type="match status" value="1"/>
</dbReference>
<comment type="catalytic activity">
    <reaction evidence="1">
        <text>(6R)-NADHX = (6S)-NADHX</text>
        <dbReference type="Rhea" id="RHEA:32215"/>
        <dbReference type="ChEBI" id="CHEBI:64074"/>
        <dbReference type="ChEBI" id="CHEBI:64075"/>
        <dbReference type="EC" id="5.1.99.6"/>
    </reaction>
</comment>
<dbReference type="GO" id="GO:0052856">
    <property type="term" value="F:NAD(P)HX epimerase activity"/>
    <property type="evidence" value="ECO:0007669"/>
    <property type="project" value="UniProtKB-EC"/>
</dbReference>
<dbReference type="InterPro" id="IPR029056">
    <property type="entry name" value="Ribokinase-like"/>
</dbReference>
<dbReference type="EC" id="4.2.1.136" evidence="7"/>
<dbReference type="InterPro" id="IPR017953">
    <property type="entry name" value="Carbohydrate_kinase_pred_CS"/>
</dbReference>
<proteinExistence type="inferred from homology"/>
<dbReference type="Gene3D" id="3.40.50.10260">
    <property type="entry name" value="YjeF N-terminal domain"/>
    <property type="match status" value="1"/>
</dbReference>
<dbReference type="EC" id="5.1.99.6" evidence="6"/>
<evidence type="ECO:0000259" key="22">
    <source>
        <dbReference type="PROSITE" id="PS51385"/>
    </source>
</evidence>
<evidence type="ECO:0000256" key="1">
    <source>
        <dbReference type="ARBA" id="ARBA00000013"/>
    </source>
</evidence>
<keyword evidence="11" id="KW-0521">NADP</keyword>
<evidence type="ECO:0000256" key="13">
    <source>
        <dbReference type="ARBA" id="ARBA00023027"/>
    </source>
</evidence>
<keyword evidence="16" id="KW-0511">Multifunctional enzyme</keyword>
<dbReference type="Gene3D" id="3.40.1190.20">
    <property type="match status" value="1"/>
</dbReference>
<accession>A0A381RHD3</accession>
<evidence type="ECO:0000256" key="9">
    <source>
        <dbReference type="ARBA" id="ARBA00022741"/>
    </source>
</evidence>
<organism evidence="23">
    <name type="scientific">marine metagenome</name>
    <dbReference type="NCBI Taxonomy" id="408172"/>
    <lineage>
        <taxon>unclassified sequences</taxon>
        <taxon>metagenomes</taxon>
        <taxon>ecological metagenomes</taxon>
    </lineage>
</organism>
<dbReference type="InterPro" id="IPR000631">
    <property type="entry name" value="CARKD"/>
</dbReference>
<dbReference type="Pfam" id="PF01256">
    <property type="entry name" value="Carb_kinase"/>
    <property type="match status" value="1"/>
</dbReference>
<dbReference type="PROSITE" id="PS01050">
    <property type="entry name" value="YJEF_C_2"/>
    <property type="match status" value="1"/>
</dbReference>
<dbReference type="GO" id="GO:0110051">
    <property type="term" value="P:metabolite repair"/>
    <property type="evidence" value="ECO:0007669"/>
    <property type="project" value="TreeGrafter"/>
</dbReference>
<dbReference type="Pfam" id="PF03853">
    <property type="entry name" value="YjeF_N"/>
    <property type="match status" value="1"/>
</dbReference>
<comment type="cofactor">
    <cofactor evidence="3">
        <name>K(+)</name>
        <dbReference type="ChEBI" id="CHEBI:29103"/>
    </cofactor>
</comment>
<feature type="domain" description="YjeF N-terminal" evidence="22">
    <location>
        <begin position="10"/>
        <end position="221"/>
    </location>
</feature>
<evidence type="ECO:0000256" key="6">
    <source>
        <dbReference type="ARBA" id="ARBA00012228"/>
    </source>
</evidence>
<reference evidence="23" key="1">
    <citation type="submission" date="2018-05" db="EMBL/GenBank/DDBJ databases">
        <authorList>
            <person name="Lanie J.A."/>
            <person name="Ng W.-L."/>
            <person name="Kazmierczak K.M."/>
            <person name="Andrzejewski T.M."/>
            <person name="Davidsen T.M."/>
            <person name="Wayne K.J."/>
            <person name="Tettelin H."/>
            <person name="Glass J.I."/>
            <person name="Rusch D."/>
            <person name="Podicherti R."/>
            <person name="Tsui H.-C.T."/>
            <person name="Winkler M.E."/>
        </authorList>
    </citation>
    <scope>NUCLEOTIDE SEQUENCE</scope>
</reference>
<evidence type="ECO:0000256" key="18">
    <source>
        <dbReference type="ARBA" id="ARBA00032624"/>
    </source>
</evidence>
<dbReference type="GO" id="GO:0046872">
    <property type="term" value="F:metal ion binding"/>
    <property type="evidence" value="ECO:0007669"/>
    <property type="project" value="UniProtKB-KW"/>
</dbReference>
<keyword evidence="9" id="KW-0547">Nucleotide-binding</keyword>
<keyword evidence="12" id="KW-0630">Potassium</keyword>
<evidence type="ECO:0000256" key="12">
    <source>
        <dbReference type="ARBA" id="ARBA00022958"/>
    </source>
</evidence>
<dbReference type="AlphaFoldDB" id="A0A381RHD3"/>
<evidence type="ECO:0000256" key="5">
    <source>
        <dbReference type="ARBA" id="ARBA00009524"/>
    </source>
</evidence>
<comment type="function">
    <text evidence="17">Bifunctional enzyme that catalyzes the epimerization of the S- and R-forms of NAD(P)HX and the dehydration of the S-form of NAD(P)HX at the expense of ADP, which is converted to AMP. This allows the repair of both epimers of NAD(P)HX, a damaged form of NAD(P)H that is a result of enzymatic or heat-dependent hydration.</text>
</comment>
<dbReference type="NCBIfam" id="TIGR00196">
    <property type="entry name" value="yjeF_cterm"/>
    <property type="match status" value="1"/>
</dbReference>
<dbReference type="HAMAP" id="MF_01965">
    <property type="entry name" value="NADHX_dehydratase"/>
    <property type="match status" value="1"/>
</dbReference>
<dbReference type="InterPro" id="IPR004443">
    <property type="entry name" value="YjeF_N_dom"/>
</dbReference>
<comment type="catalytic activity">
    <reaction evidence="19">
        <text>(6S)-NADHX + ADP = AMP + phosphate + NADH + H(+)</text>
        <dbReference type="Rhea" id="RHEA:32223"/>
        <dbReference type="ChEBI" id="CHEBI:15378"/>
        <dbReference type="ChEBI" id="CHEBI:43474"/>
        <dbReference type="ChEBI" id="CHEBI:57945"/>
        <dbReference type="ChEBI" id="CHEBI:64074"/>
        <dbReference type="ChEBI" id="CHEBI:456215"/>
        <dbReference type="ChEBI" id="CHEBI:456216"/>
        <dbReference type="EC" id="4.2.1.136"/>
    </reaction>
</comment>
<evidence type="ECO:0000256" key="20">
    <source>
        <dbReference type="ARBA" id="ARBA00049209"/>
    </source>
</evidence>
<comment type="catalytic activity">
    <reaction evidence="2">
        <text>(6R)-NADPHX = (6S)-NADPHX</text>
        <dbReference type="Rhea" id="RHEA:32227"/>
        <dbReference type="ChEBI" id="CHEBI:64076"/>
        <dbReference type="ChEBI" id="CHEBI:64077"/>
        <dbReference type="EC" id="5.1.99.6"/>
    </reaction>
</comment>